<keyword evidence="3" id="KW-0694">RNA-binding</keyword>
<dbReference type="AlphaFoldDB" id="I3TDG8"/>
<dbReference type="NCBIfam" id="NF001981">
    <property type="entry name" value="PRK00773.1-1"/>
    <property type="match status" value="1"/>
</dbReference>
<dbReference type="GO" id="GO:0003735">
    <property type="term" value="F:structural constituent of ribosome"/>
    <property type="evidence" value="ECO:0007669"/>
    <property type="project" value="InterPro"/>
</dbReference>
<dbReference type="HAMAP" id="MF_00273">
    <property type="entry name" value="Ribosomal_eL20"/>
    <property type="match status" value="1"/>
</dbReference>
<dbReference type="Proteomes" id="UP000005270">
    <property type="component" value="Chromosome"/>
</dbReference>
<evidence type="ECO:0000259" key="4">
    <source>
        <dbReference type="Pfam" id="PF01775"/>
    </source>
</evidence>
<comment type="similarity">
    <text evidence="3">Belongs to the eukaryotic ribosomal protein eL20 family.</text>
</comment>
<dbReference type="HOGENOM" id="CLU_177460_0_0_2"/>
<sequence length="87" mass="10365">MGEVKVYRVTGRMLVSHDRYPTWQKFTKEVRALTREQALEKVYSLLGSNHKLRRKHIVVEKIEEIPLEEAMDPHVRELLKVERLVVK</sequence>
<protein>
    <recommendedName>
        <fullName evidence="3">Large ribosomal subunit protein eL20</fullName>
    </recommendedName>
</protein>
<dbReference type="EMBL" id="CP003531">
    <property type="protein sequence ID" value="AFK50806.1"/>
    <property type="molecule type" value="Genomic_DNA"/>
</dbReference>
<dbReference type="Pfam" id="PF01775">
    <property type="entry name" value="Ribosomal_L18A"/>
    <property type="match status" value="1"/>
</dbReference>
<proteinExistence type="inferred from homology"/>
<dbReference type="STRING" id="1184251.TCELL_0381"/>
<dbReference type="GO" id="GO:0005840">
    <property type="term" value="C:ribosome"/>
    <property type="evidence" value="ECO:0007669"/>
    <property type="project" value="UniProtKB-KW"/>
</dbReference>
<evidence type="ECO:0000256" key="3">
    <source>
        <dbReference type="HAMAP-Rule" id="MF_00273"/>
    </source>
</evidence>
<dbReference type="GO" id="GO:0070180">
    <property type="term" value="F:large ribosomal subunit rRNA binding"/>
    <property type="evidence" value="ECO:0007669"/>
    <property type="project" value="UniProtKB-UniRule"/>
</dbReference>
<comment type="subunit">
    <text evidence="3">Part of the 50S ribosomal subunit. Binds 23S rRNA.</text>
</comment>
<dbReference type="InterPro" id="IPR028877">
    <property type="entry name" value="Ribosomal_eL20"/>
</dbReference>
<evidence type="ECO:0000256" key="1">
    <source>
        <dbReference type="ARBA" id="ARBA00022980"/>
    </source>
</evidence>
<keyword evidence="2 3" id="KW-0687">Ribonucleoprotein</keyword>
<keyword evidence="6" id="KW-1185">Reference proteome</keyword>
<dbReference type="GO" id="GO:0006412">
    <property type="term" value="P:translation"/>
    <property type="evidence" value="ECO:0007669"/>
    <property type="project" value="UniProtKB-UniRule"/>
</dbReference>
<dbReference type="KEGG" id="thg:TCELL_0381"/>
<keyword evidence="1 3" id="KW-0689">Ribosomal protein</keyword>
<feature type="domain" description="Large ribosomal subunit protein eL20" evidence="4">
    <location>
        <begin position="4"/>
        <end position="63"/>
    </location>
</feature>
<dbReference type="eggNOG" id="arCOG04175">
    <property type="taxonomic scope" value="Archaea"/>
</dbReference>
<evidence type="ECO:0000313" key="6">
    <source>
        <dbReference type="Proteomes" id="UP000005270"/>
    </source>
</evidence>
<evidence type="ECO:0000313" key="5">
    <source>
        <dbReference type="EMBL" id="AFK50806.1"/>
    </source>
</evidence>
<reference evidence="5 6" key="1">
    <citation type="journal article" date="2012" name="J. Bacteriol.">
        <title>Complete genome sequence of the hyperthermophilic cellulolytic Crenarchaeon 'Thermogladius cellulolyticus' 1633.</title>
        <authorList>
            <person name="Mardanov A.V."/>
            <person name="Kochetkova T.V."/>
            <person name="Beletsky A.V."/>
            <person name="Bonch-Osmolovskaya E.A."/>
            <person name="Ravin N.V."/>
            <person name="Skryabin K.G."/>
        </authorList>
    </citation>
    <scope>NUCLEOTIDE SEQUENCE [LARGE SCALE GENOMIC DNA]</scope>
    <source>
        <strain evidence="6">DSM 22663 / VKM B-2946 / 1633</strain>
    </source>
</reference>
<gene>
    <name evidence="3" type="primary">rpl18a</name>
    <name evidence="3" type="synonym">rpl20e</name>
    <name evidence="3" type="synonym">rplX</name>
    <name evidence="5" type="ordered locus">TCELL_0381</name>
</gene>
<keyword evidence="3" id="KW-0699">rRNA-binding</keyword>
<dbReference type="RefSeq" id="WP_014737056.1">
    <property type="nucleotide sequence ID" value="NC_017954.1"/>
</dbReference>
<accession>I3TDG8</accession>
<dbReference type="InterPro" id="IPR023573">
    <property type="entry name" value="Ribosomal_eL20_dom"/>
</dbReference>
<dbReference type="InParanoid" id="I3TDG8"/>
<name>I3TDG8_THEC1</name>
<dbReference type="Gene3D" id="3.10.20.10">
    <property type="match status" value="1"/>
</dbReference>
<evidence type="ECO:0000256" key="2">
    <source>
        <dbReference type="ARBA" id="ARBA00023274"/>
    </source>
</evidence>
<dbReference type="SUPFAM" id="SSF160374">
    <property type="entry name" value="RplX-like"/>
    <property type="match status" value="1"/>
</dbReference>
<dbReference type="GeneID" id="13012670"/>
<dbReference type="GO" id="GO:1990904">
    <property type="term" value="C:ribonucleoprotein complex"/>
    <property type="evidence" value="ECO:0007669"/>
    <property type="project" value="UniProtKB-KW"/>
</dbReference>
<dbReference type="OrthoDB" id="191241at2157"/>
<organism evidence="5 6">
    <name type="scientific">Thermogladius calderae (strain DSM 22663 / VKM B-2946 / 1633)</name>
    <dbReference type="NCBI Taxonomy" id="1184251"/>
    <lineage>
        <taxon>Archaea</taxon>
        <taxon>Thermoproteota</taxon>
        <taxon>Thermoprotei</taxon>
        <taxon>Desulfurococcales</taxon>
        <taxon>Desulfurococcaceae</taxon>
        <taxon>Thermogladius</taxon>
    </lineage>
</organism>
<dbReference type="FunCoup" id="I3TDG8">
    <property type="interactions" value="63"/>
</dbReference>